<evidence type="ECO:0000313" key="1">
    <source>
        <dbReference type="EMBL" id="QTE21069.1"/>
    </source>
</evidence>
<accession>A0A975CM03</accession>
<reference evidence="1 2" key="1">
    <citation type="submission" date="2021-03" db="EMBL/GenBank/DDBJ databases">
        <title>Complete genome of Polaribacter_sp.SM13.</title>
        <authorList>
            <person name="Jeong S.W."/>
            <person name="Bae J.W."/>
        </authorList>
    </citation>
    <scope>NUCLEOTIDE SEQUENCE [LARGE SCALE GENOMIC DNA]</scope>
    <source>
        <strain evidence="1 2">SM13</strain>
    </source>
</reference>
<dbReference type="KEGG" id="pcea:J3359_09425"/>
<gene>
    <name evidence="1" type="ORF">J3359_09425</name>
</gene>
<keyword evidence="2" id="KW-1185">Reference proteome</keyword>
<proteinExistence type="predicted"/>
<dbReference type="Proteomes" id="UP000663920">
    <property type="component" value="Chromosome"/>
</dbReference>
<organism evidence="1 2">
    <name type="scientific">Polaribacter cellanae</name>
    <dbReference type="NCBI Taxonomy" id="2818493"/>
    <lineage>
        <taxon>Bacteria</taxon>
        <taxon>Pseudomonadati</taxon>
        <taxon>Bacteroidota</taxon>
        <taxon>Flavobacteriia</taxon>
        <taxon>Flavobacteriales</taxon>
        <taxon>Flavobacteriaceae</taxon>
    </lineage>
</organism>
<sequence>MKKLEKQPNKQKAIDVALWRNFKHRVGGEIVGVIQSIEGDFIIIPPSHPTFKDEEFETLPIDYSQMDYKHIRNMYTDVEILPHWEELKGAFSNMDGELLRFILARKIPIEKFIRYELACRGFNADHIWVGFKEAENVWLTDN</sequence>
<dbReference type="AlphaFoldDB" id="A0A975CM03"/>
<name>A0A975CM03_9FLAO</name>
<protein>
    <submittedName>
        <fullName evidence="1">Uncharacterized protein</fullName>
    </submittedName>
</protein>
<dbReference type="EMBL" id="CP071869">
    <property type="protein sequence ID" value="QTE21069.1"/>
    <property type="molecule type" value="Genomic_DNA"/>
</dbReference>
<dbReference type="RefSeq" id="WP_208076665.1">
    <property type="nucleotide sequence ID" value="NZ_CP071869.1"/>
</dbReference>
<evidence type="ECO:0000313" key="2">
    <source>
        <dbReference type="Proteomes" id="UP000663920"/>
    </source>
</evidence>